<feature type="region of interest" description="Disordered" evidence="1">
    <location>
        <begin position="33"/>
        <end position="63"/>
    </location>
</feature>
<evidence type="ECO:0000256" key="1">
    <source>
        <dbReference type="SAM" id="MobiDB-lite"/>
    </source>
</evidence>
<evidence type="ECO:0000313" key="3">
    <source>
        <dbReference type="Proteomes" id="UP000008637"/>
    </source>
</evidence>
<keyword evidence="3" id="KW-1185">Reference proteome</keyword>
<dbReference type="AlphaFoldDB" id="E8ZIN8"/>
<dbReference type="EMBL" id="FR773153">
    <property type="protein sequence ID" value="CBY93009.1"/>
    <property type="molecule type" value="Genomic_DNA"/>
</dbReference>
<accession>E8ZIN8</accession>
<proteinExistence type="predicted"/>
<name>E8ZIN8_MYCHL</name>
<protein>
    <submittedName>
        <fullName evidence="2">Uncharacterized protein</fullName>
    </submittedName>
</protein>
<gene>
    <name evidence="2" type="ORF">HF1_10010</name>
</gene>
<feature type="compositionally biased region" description="Acidic residues" evidence="1">
    <location>
        <begin position="45"/>
        <end position="57"/>
    </location>
</feature>
<organism evidence="2 3">
    <name type="scientific">Mycoplasma haemofelis (strain Langford 1)</name>
    <name type="common">Haemobartonella felis</name>
    <dbReference type="NCBI Taxonomy" id="941640"/>
    <lineage>
        <taxon>Bacteria</taxon>
        <taxon>Bacillati</taxon>
        <taxon>Mycoplasmatota</taxon>
        <taxon>Mollicutes</taxon>
        <taxon>Mycoplasmataceae</taxon>
        <taxon>Mycoplasma</taxon>
    </lineage>
</organism>
<dbReference type="Proteomes" id="UP000008637">
    <property type="component" value="Chromosome"/>
</dbReference>
<evidence type="ECO:0000313" key="2">
    <source>
        <dbReference type="EMBL" id="CBY93009.1"/>
    </source>
</evidence>
<dbReference type="HOGENOM" id="CLU_111546_2_1_14"/>
<dbReference type="KEGG" id="mha:HF1_10010"/>
<sequence length="169" mass="18843">MASGLLKFATLGGVAASGGGIVAGASMMSGSKQGVSDIKKASAPEEADFAQDTESETQEQTVITPKEKSCVVYEMEAPVGSHNSREFKTLKARFNTKDSFFEKLSSLQKKLWNEDELRREIGKVCEKYEQAYIWWGTPSNKESTWIYSEGMNNGRDWSKEVRIPETLKR</sequence>
<reference evidence="2 3" key="1">
    <citation type="journal article" date="2011" name="J. Bacteriol.">
        <title>Complete genome sequence of Mycoplasma haemofelis, a hemotropic mycoplasma.</title>
        <authorList>
            <person name="Barker E.N."/>
            <person name="Helps C.R."/>
            <person name="Peters I.R."/>
            <person name="Darby A.C."/>
            <person name="Radford A.D."/>
            <person name="Tasker S."/>
        </authorList>
    </citation>
    <scope>NUCLEOTIDE SEQUENCE [LARGE SCALE GENOMIC DNA]</scope>
    <source>
        <strain evidence="2 3">Langford 1</strain>
    </source>
</reference>